<name>A0A0M6Y0T2_9HYPH</name>
<dbReference type="CDD" id="cd04301">
    <property type="entry name" value="NAT_SF"/>
    <property type="match status" value="1"/>
</dbReference>
<dbReference type="InterPro" id="IPR050832">
    <property type="entry name" value="Bact_Acetyltransf"/>
</dbReference>
<dbReference type="OrthoDB" id="9806849at2"/>
<dbReference type="Gene3D" id="3.40.630.30">
    <property type="match status" value="1"/>
</dbReference>
<proteinExistence type="predicted"/>
<sequence length="163" mass="18111">MDTGFTIRKATLDDCTALTDLCMRSKQSNGYDDAFMAMCAEELKVRDSWIEEHDFWLAQDAGGEPVGCIRLSMEDDGETGELETCFVDPVWQGRRVGRALFDALYERARSLGLVRIGLDADPFAEPFYARMGFKTIGRSPSGSIPGRTLPRMELILISGQQGT</sequence>
<dbReference type="GO" id="GO:0016747">
    <property type="term" value="F:acyltransferase activity, transferring groups other than amino-acyl groups"/>
    <property type="evidence" value="ECO:0007669"/>
    <property type="project" value="InterPro"/>
</dbReference>
<evidence type="ECO:0000256" key="1">
    <source>
        <dbReference type="ARBA" id="ARBA00022679"/>
    </source>
</evidence>
<protein>
    <submittedName>
        <fullName evidence="4">Amino-acid acetyltransferase</fullName>
        <ecNumber evidence="4">2.3.1.1</ecNumber>
    </submittedName>
</protein>
<dbReference type="InterPro" id="IPR000182">
    <property type="entry name" value="GNAT_dom"/>
</dbReference>
<dbReference type="EC" id="2.3.1.1" evidence="4"/>
<dbReference type="PROSITE" id="PS51186">
    <property type="entry name" value="GNAT"/>
    <property type="match status" value="1"/>
</dbReference>
<dbReference type="InterPro" id="IPR016181">
    <property type="entry name" value="Acyl_CoA_acyltransferase"/>
</dbReference>
<accession>A0A0M6Y0T2</accession>
<dbReference type="PANTHER" id="PTHR43877">
    <property type="entry name" value="AMINOALKYLPHOSPHONATE N-ACETYLTRANSFERASE-RELATED-RELATED"/>
    <property type="match status" value="1"/>
</dbReference>
<evidence type="ECO:0000256" key="2">
    <source>
        <dbReference type="ARBA" id="ARBA00023315"/>
    </source>
</evidence>
<dbReference type="Proteomes" id="UP000048926">
    <property type="component" value="Unassembled WGS sequence"/>
</dbReference>
<gene>
    <name evidence="4" type="primary">argA</name>
    <name evidence="4" type="ORF">LAL4801_01741</name>
</gene>
<dbReference type="SUPFAM" id="SSF55729">
    <property type="entry name" value="Acyl-CoA N-acyltransferases (Nat)"/>
    <property type="match status" value="1"/>
</dbReference>
<dbReference type="STRING" id="187304.B0E33_21510"/>
<dbReference type="Pfam" id="PF00583">
    <property type="entry name" value="Acetyltransf_1"/>
    <property type="match status" value="1"/>
</dbReference>
<keyword evidence="2 4" id="KW-0012">Acyltransferase</keyword>
<dbReference type="EMBL" id="CXST01000001">
    <property type="protein sequence ID" value="CTQ43304.1"/>
    <property type="molecule type" value="Genomic_DNA"/>
</dbReference>
<evidence type="ECO:0000259" key="3">
    <source>
        <dbReference type="PROSITE" id="PS51186"/>
    </source>
</evidence>
<dbReference type="RefSeq" id="WP_055655404.1">
    <property type="nucleotide sequence ID" value="NZ_CXST01000001.1"/>
</dbReference>
<dbReference type="AlphaFoldDB" id="A0A0M6Y0T2"/>
<keyword evidence="1 4" id="KW-0808">Transferase</keyword>
<evidence type="ECO:0000313" key="4">
    <source>
        <dbReference type="EMBL" id="CTQ43304.1"/>
    </source>
</evidence>
<feature type="domain" description="N-acetyltransferase" evidence="3">
    <location>
        <begin position="5"/>
        <end position="150"/>
    </location>
</feature>
<reference evidence="5" key="1">
    <citation type="submission" date="2015-07" db="EMBL/GenBank/DDBJ databases">
        <authorList>
            <person name="Rodrigo-Torres Lidia"/>
            <person name="Arahal R.David."/>
        </authorList>
    </citation>
    <scope>NUCLEOTIDE SEQUENCE [LARGE SCALE GENOMIC DNA]</scope>
    <source>
        <strain evidence="5">CECT 4801</strain>
    </source>
</reference>
<keyword evidence="5" id="KW-1185">Reference proteome</keyword>
<organism evidence="4 5">
    <name type="scientific">Roseibium aggregatum</name>
    <dbReference type="NCBI Taxonomy" id="187304"/>
    <lineage>
        <taxon>Bacteria</taxon>
        <taxon>Pseudomonadati</taxon>
        <taxon>Pseudomonadota</taxon>
        <taxon>Alphaproteobacteria</taxon>
        <taxon>Hyphomicrobiales</taxon>
        <taxon>Stappiaceae</taxon>
        <taxon>Roseibium</taxon>
    </lineage>
</organism>
<evidence type="ECO:0000313" key="5">
    <source>
        <dbReference type="Proteomes" id="UP000048926"/>
    </source>
</evidence>